<feature type="compositionally biased region" description="Polar residues" evidence="1">
    <location>
        <begin position="1224"/>
        <end position="1238"/>
    </location>
</feature>
<proteinExistence type="predicted"/>
<organism evidence="2 3">
    <name type="scientific">Hyalella azteca</name>
    <name type="common">Amphipod</name>
    <dbReference type="NCBI Taxonomy" id="294128"/>
    <lineage>
        <taxon>Eukaryota</taxon>
        <taxon>Metazoa</taxon>
        <taxon>Ecdysozoa</taxon>
        <taxon>Arthropoda</taxon>
        <taxon>Crustacea</taxon>
        <taxon>Multicrustacea</taxon>
        <taxon>Malacostraca</taxon>
        <taxon>Eumalacostraca</taxon>
        <taxon>Peracarida</taxon>
        <taxon>Amphipoda</taxon>
        <taxon>Senticaudata</taxon>
        <taxon>Talitrida</taxon>
        <taxon>Talitroidea</taxon>
        <taxon>Hyalellidae</taxon>
        <taxon>Hyalella</taxon>
    </lineage>
</organism>
<reference evidence="3" key="1">
    <citation type="submission" date="2025-08" db="UniProtKB">
        <authorList>
            <consortium name="RefSeq"/>
        </authorList>
    </citation>
    <scope>IDENTIFICATION</scope>
    <source>
        <tissue evidence="3">Whole organism</tissue>
    </source>
</reference>
<protein>
    <submittedName>
        <fullName evidence="3">Uncharacterized protein LOC108674063</fullName>
    </submittedName>
</protein>
<name>A0A8B7NUR2_HYAAZ</name>
<feature type="compositionally biased region" description="Basic and acidic residues" evidence="1">
    <location>
        <begin position="361"/>
        <end position="381"/>
    </location>
</feature>
<feature type="compositionally biased region" description="Gly residues" evidence="1">
    <location>
        <begin position="280"/>
        <end position="309"/>
    </location>
</feature>
<feature type="compositionally biased region" description="Basic and acidic residues" evidence="1">
    <location>
        <begin position="33"/>
        <end position="45"/>
    </location>
</feature>
<feature type="compositionally biased region" description="Acidic residues" evidence="1">
    <location>
        <begin position="1254"/>
        <end position="1269"/>
    </location>
</feature>
<feature type="compositionally biased region" description="Gly residues" evidence="1">
    <location>
        <begin position="332"/>
        <end position="354"/>
    </location>
</feature>
<dbReference type="KEGG" id="hazt:108674063"/>
<sequence length="1305" mass="141342">MNADYNGDEEHGTTSLTDFLAESFGLPDNEGPETYHEKMAAETSHRRYCRSSSAEKFHAHSDSESSSKFLPSHGFASSSPGYFSQDYPSSKSSMSSRAHVTDGASTPINEFASSFRSRGSSTDAAVSGAQSHVDYQNRNSIYEKLSIDAVKGKASPNLGYQSTTTGGYAANRGTNDSSFRIGQSSGPNNQNVTPFDHHQVGLATKSDVEDFQRSVGVHSDAHGSFYRRSLDQRESLGSCLGERVDDGFVGRAETVRGSSYAGSRGQGETFGSYRDDSGGRGESLGGYHGSSGGRGEALGGYQGSSGGRGESLSGYHGSSGGRGEALGSYRGSSGGRGEALGGYNGSSGGRGEALGGYHDSSGGHEEARGSYRGSSDGRGEARGSSSGRSGGRGKTQGASPGSSRGREARGSYRGSSRGREARGSSRGSSGGRGESRGSYRSGVGRGEKRGSNFGSKGGRGETIGLHRGNSSGGRGVARGSYRGITDSRGSLSSRGRVASTISARGKSQVSIKQGNVRQMRNSQSDGLSVGHTGFSTSRFKSSTERSSHGKVVQTSSSSKVIENKKFTVVDSYKSSGTEDTENLPTESLQCNVCRVISFKSSSAFDEHIKSQHHSHMLKLLSARNDSLEQFKRLSAKHASRAIEHEVMKNISNDRNKMEQTGVDSKFFTCSYCQCTVLLAAVSMHVQLIQHKELIEFAKPQCCDIKFTSRQSYEAHKTTVKHLKTKYELEKKFIVNAVREIEEEVMKSKGEKVPVKFKVTSVSLPQSDYVIKILKSLESSPLIDRDVKEDFCLACEVTVPKFRRSFHPCCSDHHENTIFFCSKNKIRITARITQYLKELKSTSSSNDVSNSSAGLSSEETKSTKTELGNSAPSTTSSSITAMSSQPSADKKCFNSSSPASDREIRLSSESAAASSSPHQTEAMKNDGLNSSDDEENDDEFDYEFPDNDDDKDVQTGAVPGDRSAYAVVVNDKQNSELHVDAEIEDEFEYEFDATSTANDKILIKNVGDSLNTGTTEELQMSTSGINEENDHDEIDDFEYEYAPEQSAELASGAQPDLDDNEGEALSKSEDIDDFDYQFDDADETRTKGNDDSASRAIDIEKATGEKADKAKVEDSKLCNASLDANEVDEFDYDLAPEDVNSKDTNRVEMDRRNKAVTDDVEKACNSELLEEVEDDFEYELSTDAHSESEMDLEHKREEKTNVEDRIIAVPASEFAKATVDVDANPASSAQSKLSGSVASQKKVASEEYTESRNEPEDENEDEIEDFEYDVQLDGNPAEQEQTLTADGEEEDAEDDEFDYEGFTTNE</sequence>
<dbReference type="RefSeq" id="XP_018017450.1">
    <property type="nucleotide sequence ID" value="XM_018161961.1"/>
</dbReference>
<feature type="compositionally biased region" description="Low complexity" evidence="1">
    <location>
        <begin position="842"/>
        <end position="856"/>
    </location>
</feature>
<feature type="compositionally biased region" description="Polar residues" evidence="1">
    <location>
        <begin position="1010"/>
        <end position="1023"/>
    </location>
</feature>
<dbReference type="OMA" id="ENTIFFC"/>
<gene>
    <name evidence="3" type="primary">LOC108674063</name>
</gene>
<feature type="region of interest" description="Disordered" evidence="1">
    <location>
        <begin position="1177"/>
        <end position="1202"/>
    </location>
</feature>
<feature type="compositionally biased region" description="Polar residues" evidence="1">
    <location>
        <begin position="66"/>
        <end position="105"/>
    </location>
</feature>
<dbReference type="OrthoDB" id="10654813at2759"/>
<feature type="region of interest" description="Disordered" evidence="1">
    <location>
        <begin position="842"/>
        <end position="961"/>
    </location>
</feature>
<feature type="compositionally biased region" description="Basic and acidic residues" evidence="1">
    <location>
        <begin position="1181"/>
        <end position="1202"/>
    </location>
</feature>
<feature type="compositionally biased region" description="Basic and acidic residues" evidence="1">
    <location>
        <begin position="53"/>
        <end position="65"/>
    </location>
</feature>
<keyword evidence="2" id="KW-1185">Reference proteome</keyword>
<dbReference type="GeneID" id="108674063"/>
<evidence type="ECO:0000313" key="3">
    <source>
        <dbReference type="RefSeq" id="XP_018017450.1"/>
    </source>
</evidence>
<feature type="region of interest" description="Disordered" evidence="1">
    <location>
        <begin position="256"/>
        <end position="555"/>
    </location>
</feature>
<evidence type="ECO:0000256" key="1">
    <source>
        <dbReference type="SAM" id="MobiDB-lite"/>
    </source>
</evidence>
<feature type="compositionally biased region" description="Acidic residues" evidence="1">
    <location>
        <begin position="1026"/>
        <end position="1040"/>
    </location>
</feature>
<dbReference type="Proteomes" id="UP000694843">
    <property type="component" value="Unplaced"/>
</dbReference>
<feature type="compositionally biased region" description="Acidic residues" evidence="1">
    <location>
        <begin position="1285"/>
        <end position="1298"/>
    </location>
</feature>
<feature type="compositionally biased region" description="Low complexity" evidence="1">
    <location>
        <begin position="869"/>
        <end position="886"/>
    </location>
</feature>
<feature type="compositionally biased region" description="Acidic residues" evidence="1">
    <location>
        <begin position="930"/>
        <end position="950"/>
    </location>
</feature>
<feature type="compositionally biased region" description="Polar residues" evidence="1">
    <location>
        <begin position="487"/>
        <end position="526"/>
    </location>
</feature>
<feature type="compositionally biased region" description="Basic and acidic residues" evidence="1">
    <location>
        <begin position="1242"/>
        <end position="1253"/>
    </location>
</feature>
<feature type="region of interest" description="Disordered" evidence="1">
    <location>
        <begin position="1010"/>
        <end position="1074"/>
    </location>
</feature>
<feature type="region of interest" description="Disordered" evidence="1">
    <location>
        <begin position="1"/>
        <end position="105"/>
    </location>
</feature>
<accession>A0A8B7NUR2</accession>
<evidence type="ECO:0000313" key="2">
    <source>
        <dbReference type="Proteomes" id="UP000694843"/>
    </source>
</evidence>
<feature type="region of interest" description="Disordered" evidence="1">
    <location>
        <begin position="1214"/>
        <end position="1305"/>
    </location>
</feature>
<feature type="compositionally biased region" description="Low complexity" evidence="1">
    <location>
        <begin position="906"/>
        <end position="915"/>
    </location>
</feature>